<reference evidence="2" key="2">
    <citation type="journal article" date="2023" name="PLoS ONE">
        <title>Philodulcilactobacillus myokoensis gen. nov., sp. nov., a fructophilic, acidophilic, and agar-phobic lactic acid bacterium isolated from fermented vegetable extracts.</title>
        <authorList>
            <person name="Kouya T."/>
            <person name="Ishiyama Y."/>
            <person name="Ohashi S."/>
            <person name="Kumakubo R."/>
            <person name="Yamazaki T."/>
            <person name="Otaki T."/>
        </authorList>
    </citation>
    <scope>NUCLEOTIDE SEQUENCE</scope>
    <source>
        <strain evidence="2">WR16-4</strain>
    </source>
</reference>
<name>A0A9W6B132_9LACO</name>
<sequence>MDPTLLSGIITAAVTLITVVWELRSSDRRERNFYYDRYIIEAINDAYQRLDHVEENFIDRHSMDENEKRDNQRNTKSDLNEIITNLSVISDTELYRQIIKFARDLNLSSKALVRHQIELEDFRKKWQYRFSKIRVGMISYRNEIFTKMKR</sequence>
<keyword evidence="1" id="KW-1133">Transmembrane helix</keyword>
<feature type="transmembrane region" description="Helical" evidence="1">
    <location>
        <begin position="6"/>
        <end position="23"/>
    </location>
</feature>
<evidence type="ECO:0000256" key="1">
    <source>
        <dbReference type="SAM" id="Phobius"/>
    </source>
</evidence>
<accession>A0A9W6B132</accession>
<dbReference type="Proteomes" id="UP001144204">
    <property type="component" value="Unassembled WGS sequence"/>
</dbReference>
<reference evidence="2" key="1">
    <citation type="submission" date="2022-07" db="EMBL/GenBank/DDBJ databases">
        <authorList>
            <person name="Kouya T."/>
            <person name="Ishiyama Y."/>
        </authorList>
    </citation>
    <scope>NUCLEOTIDE SEQUENCE</scope>
    <source>
        <strain evidence="2">WR16-4</strain>
    </source>
</reference>
<comment type="caution">
    <text evidence="2">The sequence shown here is derived from an EMBL/GenBank/DDBJ whole genome shotgun (WGS) entry which is preliminary data.</text>
</comment>
<keyword evidence="1" id="KW-0812">Transmembrane</keyword>
<keyword evidence="3" id="KW-1185">Reference proteome</keyword>
<dbReference type="RefSeq" id="WP_286135899.1">
    <property type="nucleotide sequence ID" value="NZ_BRPL01000002.1"/>
</dbReference>
<protein>
    <submittedName>
        <fullName evidence="2">Uncharacterized protein</fullName>
    </submittedName>
</protein>
<evidence type="ECO:0000313" key="3">
    <source>
        <dbReference type="Proteomes" id="UP001144204"/>
    </source>
</evidence>
<organism evidence="2 3">
    <name type="scientific">Philodulcilactobacillus myokoensis</name>
    <dbReference type="NCBI Taxonomy" id="2929573"/>
    <lineage>
        <taxon>Bacteria</taxon>
        <taxon>Bacillati</taxon>
        <taxon>Bacillota</taxon>
        <taxon>Bacilli</taxon>
        <taxon>Lactobacillales</taxon>
        <taxon>Lactobacillaceae</taxon>
        <taxon>Philodulcilactobacillus</taxon>
    </lineage>
</organism>
<dbReference type="AlphaFoldDB" id="A0A9W6B132"/>
<keyword evidence="1" id="KW-0472">Membrane</keyword>
<gene>
    <name evidence="2" type="ORF">WR164_04170</name>
</gene>
<evidence type="ECO:0000313" key="2">
    <source>
        <dbReference type="EMBL" id="GLB46438.1"/>
    </source>
</evidence>
<dbReference type="EMBL" id="BRPL01000002">
    <property type="protein sequence ID" value="GLB46438.1"/>
    <property type="molecule type" value="Genomic_DNA"/>
</dbReference>
<proteinExistence type="predicted"/>